<evidence type="ECO:0000256" key="1">
    <source>
        <dbReference type="PROSITE-ProRule" id="PRU01122"/>
    </source>
</evidence>
<comment type="catalytic activity">
    <reaction evidence="1">
        <text>Hydrolysis of proteins in presence of ATP.</text>
        <dbReference type="EC" id="3.4.21.53"/>
    </reaction>
</comment>
<dbReference type="InterPro" id="IPR008269">
    <property type="entry name" value="Lon_proteolytic"/>
</dbReference>
<dbReference type="KEGG" id="tbw:NCTC13354_01517"/>
<proteinExistence type="inferred from homology"/>
<gene>
    <name evidence="3" type="primary">ylbL</name>
    <name evidence="3" type="ORF">NCTC13354_01517</name>
</gene>
<dbReference type="GO" id="GO:0004252">
    <property type="term" value="F:serine-type endopeptidase activity"/>
    <property type="evidence" value="ECO:0007669"/>
    <property type="project" value="UniProtKB-UniRule"/>
</dbReference>
<dbReference type="GO" id="GO:0030163">
    <property type="term" value="P:protein catabolic process"/>
    <property type="evidence" value="ECO:0007669"/>
    <property type="project" value="InterPro"/>
</dbReference>
<feature type="active site" evidence="1">
    <location>
        <position position="320"/>
    </location>
</feature>
<name>A0A448PFS1_9ACTO</name>
<keyword evidence="1" id="KW-0378">Hydrolase</keyword>
<reference evidence="3 4" key="1">
    <citation type="submission" date="2018-12" db="EMBL/GenBank/DDBJ databases">
        <authorList>
            <consortium name="Pathogen Informatics"/>
        </authorList>
    </citation>
    <scope>NUCLEOTIDE SEQUENCE [LARGE SCALE GENOMIC DNA]</scope>
    <source>
        <strain evidence="3 4">NCTC13354</strain>
    </source>
</reference>
<dbReference type="SUPFAM" id="SSF54211">
    <property type="entry name" value="Ribosomal protein S5 domain 2-like"/>
    <property type="match status" value="1"/>
</dbReference>
<dbReference type="OrthoDB" id="2356897at2"/>
<feature type="domain" description="Lon proteolytic" evidence="2">
    <location>
        <begin position="271"/>
        <end position="368"/>
    </location>
</feature>
<dbReference type="InterPro" id="IPR027065">
    <property type="entry name" value="Lon_Prtase"/>
</dbReference>
<dbReference type="GO" id="GO:0006508">
    <property type="term" value="P:proteolysis"/>
    <property type="evidence" value="ECO:0007669"/>
    <property type="project" value="UniProtKB-KW"/>
</dbReference>
<dbReference type="AlphaFoldDB" id="A0A448PFS1"/>
<sequence length="390" mass="40100">MALLGNWRSRPQRVRHTGWRRPSRTAVAFSLYALFALVGIALPTSYIVQSPGPVLDVTKDIDGKQVLAVTGTDTHESDTSLLMTTVTATGNADHGVPGVIAAGSLLTRELQLVPVRALYPEEVSSADVKERNLALMDFSQDTAAAVAFDKAGMDVQMTLTVAGIPEDSPASGVLEEGDELVAISSPAVDSGKVVPIGTFIDLAYVLDVTPAGTDVKLTVLRAGAEHTAVITTRAHEPDRTGWVHPGSMIGAAVGVSDVELPADVSYVVDGIGGPSAGGMFTLAIYDAVTPGSLGGSATIAGTGAISWDGDILPIGGIRHKINGARQAGATDFLAPAVNCPETEGFAPDGLNLWAVRTIDEAISAVDAIGAGDTSQLVPCSAIQLVEGEGD</sequence>
<dbReference type="InterPro" id="IPR036034">
    <property type="entry name" value="PDZ_sf"/>
</dbReference>
<keyword evidence="1" id="KW-0720">Serine protease</keyword>
<evidence type="ECO:0000259" key="2">
    <source>
        <dbReference type="PROSITE" id="PS51786"/>
    </source>
</evidence>
<feature type="active site" evidence="1">
    <location>
        <position position="275"/>
    </location>
</feature>
<evidence type="ECO:0000313" key="4">
    <source>
        <dbReference type="Proteomes" id="UP000269542"/>
    </source>
</evidence>
<keyword evidence="4" id="KW-1185">Reference proteome</keyword>
<organism evidence="3 4">
    <name type="scientific">Trueperella bialowiezensis</name>
    <dbReference type="NCBI Taxonomy" id="312285"/>
    <lineage>
        <taxon>Bacteria</taxon>
        <taxon>Bacillati</taxon>
        <taxon>Actinomycetota</taxon>
        <taxon>Actinomycetes</taxon>
        <taxon>Actinomycetales</taxon>
        <taxon>Actinomycetaceae</taxon>
        <taxon>Trueperella</taxon>
    </lineage>
</organism>
<keyword evidence="1 3" id="KW-0645">Protease</keyword>
<dbReference type="Gene3D" id="3.30.230.10">
    <property type="match status" value="1"/>
</dbReference>
<dbReference type="EC" id="3.4.21.53" evidence="1"/>
<dbReference type="Gene3D" id="2.30.42.10">
    <property type="match status" value="1"/>
</dbReference>
<dbReference type="Proteomes" id="UP000269542">
    <property type="component" value="Chromosome"/>
</dbReference>
<dbReference type="GO" id="GO:0005524">
    <property type="term" value="F:ATP binding"/>
    <property type="evidence" value="ECO:0007669"/>
    <property type="project" value="InterPro"/>
</dbReference>
<evidence type="ECO:0000313" key="3">
    <source>
        <dbReference type="EMBL" id="VEI13795.1"/>
    </source>
</evidence>
<accession>A0A448PFS1</accession>
<dbReference type="PROSITE" id="PS51786">
    <property type="entry name" value="LON_PROTEOLYTIC"/>
    <property type="match status" value="1"/>
</dbReference>
<protein>
    <recommendedName>
        <fullName evidence="1">endopeptidase La</fullName>
        <ecNumber evidence="1">3.4.21.53</ecNumber>
    </recommendedName>
</protein>
<dbReference type="InterPro" id="IPR020568">
    <property type="entry name" value="Ribosomal_Su5_D2-typ_SF"/>
</dbReference>
<dbReference type="RefSeq" id="WP_126416862.1">
    <property type="nucleotide sequence ID" value="NZ_LR134476.1"/>
</dbReference>
<dbReference type="SUPFAM" id="SSF50156">
    <property type="entry name" value="PDZ domain-like"/>
    <property type="match status" value="1"/>
</dbReference>
<comment type="similarity">
    <text evidence="1">Belongs to the peptidase S16 family.</text>
</comment>
<dbReference type="InterPro" id="IPR014721">
    <property type="entry name" value="Ribsml_uS5_D2-typ_fold_subgr"/>
</dbReference>
<dbReference type="PANTHER" id="PTHR10046">
    <property type="entry name" value="ATP DEPENDENT LON PROTEASE FAMILY MEMBER"/>
    <property type="match status" value="1"/>
</dbReference>
<dbReference type="EMBL" id="LR134476">
    <property type="protein sequence ID" value="VEI13795.1"/>
    <property type="molecule type" value="Genomic_DNA"/>
</dbReference>
<dbReference type="GO" id="GO:0004176">
    <property type="term" value="F:ATP-dependent peptidase activity"/>
    <property type="evidence" value="ECO:0007669"/>
    <property type="project" value="UniProtKB-UniRule"/>
</dbReference>
<dbReference type="Pfam" id="PF05362">
    <property type="entry name" value="Lon_C"/>
    <property type="match status" value="1"/>
</dbReference>